<evidence type="ECO:0000313" key="2">
    <source>
        <dbReference type="EMBL" id="QDG49206.1"/>
    </source>
</evidence>
<dbReference type="Pfam" id="PF01814">
    <property type="entry name" value="Hemerythrin"/>
    <property type="match status" value="1"/>
</dbReference>
<dbReference type="EMBL" id="CP041186">
    <property type="protein sequence ID" value="QDG49206.1"/>
    <property type="molecule type" value="Genomic_DNA"/>
</dbReference>
<dbReference type="AlphaFoldDB" id="A0A4Y6PLL0"/>
<dbReference type="Gene3D" id="1.20.120.520">
    <property type="entry name" value="nmb1532 protein domain like"/>
    <property type="match status" value="1"/>
</dbReference>
<accession>A0A4Y6PLL0</accession>
<organism evidence="2 3">
    <name type="scientific">Persicimonas caeni</name>
    <dbReference type="NCBI Taxonomy" id="2292766"/>
    <lineage>
        <taxon>Bacteria</taxon>
        <taxon>Deltaproteobacteria</taxon>
        <taxon>Bradymonadales</taxon>
        <taxon>Bradymonadaceae</taxon>
        <taxon>Persicimonas</taxon>
    </lineage>
</organism>
<evidence type="ECO:0000259" key="1">
    <source>
        <dbReference type="Pfam" id="PF01814"/>
    </source>
</evidence>
<accession>A0A5B8XZ40</accession>
<reference evidence="2 3" key="1">
    <citation type="submission" date="2019-06" db="EMBL/GenBank/DDBJ databases">
        <title>Persicimonas caeni gen. nov., sp. nov., a predatory bacterium isolated from solar saltern.</title>
        <authorList>
            <person name="Wang S."/>
        </authorList>
    </citation>
    <scope>NUCLEOTIDE SEQUENCE [LARGE SCALE GENOMIC DNA]</scope>
    <source>
        <strain evidence="2 3">YN101</strain>
    </source>
</reference>
<dbReference type="OrthoDB" id="5526456at2"/>
<keyword evidence="3" id="KW-1185">Reference proteome</keyword>
<dbReference type="InterPro" id="IPR012312">
    <property type="entry name" value="Hemerythrin-like"/>
</dbReference>
<sequence length="190" mass="21835">MRVAVASCAAPGGQSAFSTPPSFMAESNSSDLIEVVHHEHDHLLKLFEDIGDTFEKISSGELDKARREEVLETASDDLKLALEEMLHHFNQEEEVFFVEIEKRRPDLADDIASLASAHELMCDRTRWLHRQLNQSRDTIADRSDEIQKVVKQMRNLLGQHTTNENRLFDSVLENMPPEERELLLAEMRRI</sequence>
<gene>
    <name evidence="2" type="ORF">FIV42_00160</name>
</gene>
<proteinExistence type="predicted"/>
<feature type="domain" description="Hemerythrin-like" evidence="1">
    <location>
        <begin position="32"/>
        <end position="167"/>
    </location>
</feature>
<protein>
    <recommendedName>
        <fullName evidence="1">Hemerythrin-like domain-containing protein</fullName>
    </recommendedName>
</protein>
<dbReference type="Proteomes" id="UP000315995">
    <property type="component" value="Chromosome"/>
</dbReference>
<name>A0A4Y6PLL0_PERCE</name>
<evidence type="ECO:0000313" key="3">
    <source>
        <dbReference type="Proteomes" id="UP000315995"/>
    </source>
</evidence>